<gene>
    <name evidence="1" type="ORF">CDAR_280861</name>
</gene>
<protein>
    <submittedName>
        <fullName evidence="1">Uncharacterized protein</fullName>
    </submittedName>
</protein>
<organism evidence="1 2">
    <name type="scientific">Caerostris darwini</name>
    <dbReference type="NCBI Taxonomy" id="1538125"/>
    <lineage>
        <taxon>Eukaryota</taxon>
        <taxon>Metazoa</taxon>
        <taxon>Ecdysozoa</taxon>
        <taxon>Arthropoda</taxon>
        <taxon>Chelicerata</taxon>
        <taxon>Arachnida</taxon>
        <taxon>Araneae</taxon>
        <taxon>Araneomorphae</taxon>
        <taxon>Entelegynae</taxon>
        <taxon>Araneoidea</taxon>
        <taxon>Araneidae</taxon>
        <taxon>Caerostris</taxon>
    </lineage>
</organism>
<reference evidence="1 2" key="1">
    <citation type="submission" date="2021-06" db="EMBL/GenBank/DDBJ databases">
        <title>Caerostris darwini draft genome.</title>
        <authorList>
            <person name="Kono N."/>
            <person name="Arakawa K."/>
        </authorList>
    </citation>
    <scope>NUCLEOTIDE SEQUENCE [LARGE SCALE GENOMIC DNA]</scope>
</reference>
<dbReference type="Proteomes" id="UP001054837">
    <property type="component" value="Unassembled WGS sequence"/>
</dbReference>
<accession>A0AAV4VUH1</accession>
<keyword evidence="2" id="KW-1185">Reference proteome</keyword>
<evidence type="ECO:0000313" key="2">
    <source>
        <dbReference type="Proteomes" id="UP001054837"/>
    </source>
</evidence>
<sequence length="128" mass="15017">MGEGLLHYIHILEQSTVSLKVRFALVLLLESSKMVFRLLDRFQDRHEIVLFGLVVSFEHGSPKEYMTEGEKFFLSKLEHREVIEVTNENDEWNHRNAELRNSEAFRNLNTQYSNVIPKPFPKLDPNCA</sequence>
<evidence type="ECO:0000313" key="1">
    <source>
        <dbReference type="EMBL" id="GIY73916.1"/>
    </source>
</evidence>
<comment type="caution">
    <text evidence="1">The sequence shown here is derived from an EMBL/GenBank/DDBJ whole genome shotgun (WGS) entry which is preliminary data.</text>
</comment>
<name>A0AAV4VUH1_9ARAC</name>
<dbReference type="EMBL" id="BPLQ01013667">
    <property type="protein sequence ID" value="GIY73916.1"/>
    <property type="molecule type" value="Genomic_DNA"/>
</dbReference>
<dbReference type="AlphaFoldDB" id="A0AAV4VUH1"/>
<proteinExistence type="predicted"/>